<feature type="transmembrane region" description="Helical" evidence="1">
    <location>
        <begin position="165"/>
        <end position="185"/>
    </location>
</feature>
<protein>
    <submittedName>
        <fullName evidence="2">Uncharacterized protein</fullName>
    </submittedName>
</protein>
<feature type="transmembrane region" description="Helical" evidence="1">
    <location>
        <begin position="83"/>
        <end position="101"/>
    </location>
</feature>
<accession>A0A1U7MZB0</accession>
<sequence>MNIKNTNSKNNSINLIILGLALQFIPLLTLGLLLENFKSFFYSLSPSLKLLIILIILGLLLYGYVPLLKGCRLYIHDKGYASNWGWLGLLSIWGLSVLLLFPTKRNKFYSEESLAKDSINHPFNKLNIPEFLLFWFLGFPIYILTIVGLFCLVKNRDFNEIIEKANFNTVISVVIWLFIGLFLFIELRRVGFDLRNFGIFNLGILKHKNNVN</sequence>
<evidence type="ECO:0000256" key="1">
    <source>
        <dbReference type="SAM" id="Phobius"/>
    </source>
</evidence>
<dbReference type="Proteomes" id="UP000186657">
    <property type="component" value="Unassembled WGS sequence"/>
</dbReference>
<dbReference type="EMBL" id="MKZS01000001">
    <property type="protein sequence ID" value="OLT58991.1"/>
    <property type="molecule type" value="Genomic_DNA"/>
</dbReference>
<evidence type="ECO:0000313" key="2">
    <source>
        <dbReference type="EMBL" id="OLT58991.1"/>
    </source>
</evidence>
<gene>
    <name evidence="2" type="ORF">BJP37_07995</name>
</gene>
<feature type="transmembrane region" description="Helical" evidence="1">
    <location>
        <begin position="40"/>
        <end position="62"/>
    </location>
</feature>
<dbReference type="AlphaFoldDB" id="A0A1U7MZB0"/>
<feature type="transmembrane region" description="Helical" evidence="1">
    <location>
        <begin position="132"/>
        <end position="153"/>
    </location>
</feature>
<comment type="caution">
    <text evidence="2">The sequence shown here is derived from an EMBL/GenBank/DDBJ whole genome shotgun (WGS) entry which is preliminary data.</text>
</comment>
<keyword evidence="1" id="KW-0472">Membrane</keyword>
<keyword evidence="1" id="KW-0812">Transmembrane</keyword>
<evidence type="ECO:0000313" key="3">
    <source>
        <dbReference type="Proteomes" id="UP000186657"/>
    </source>
</evidence>
<keyword evidence="1" id="KW-1133">Transmembrane helix</keyword>
<name>A0A1U7MZB0_9CYAN</name>
<proteinExistence type="predicted"/>
<reference evidence="2 3" key="1">
    <citation type="submission" date="2016-10" db="EMBL/GenBank/DDBJ databases">
        <title>Comparative genomics uncovers the prolific and rare metabolic potential of the cyanobacterial genus Moorea.</title>
        <authorList>
            <person name="Leao T."/>
            <person name="Castelao G."/>
            <person name="Korobeynikov A."/>
            <person name="Monroe E.A."/>
            <person name="Podell S."/>
            <person name="Glukhov E."/>
            <person name="Allen E."/>
            <person name="Gerwick W.H."/>
            <person name="Gerwick L."/>
        </authorList>
    </citation>
    <scope>NUCLEOTIDE SEQUENCE [LARGE SCALE GENOMIC DNA]</scope>
    <source>
        <strain evidence="2 3">PNG5-198</strain>
    </source>
</reference>
<organism evidence="2 3">
    <name type="scientific">Moorena bouillonii PNG</name>
    <dbReference type="NCBI Taxonomy" id="568701"/>
    <lineage>
        <taxon>Bacteria</taxon>
        <taxon>Bacillati</taxon>
        <taxon>Cyanobacteriota</taxon>
        <taxon>Cyanophyceae</taxon>
        <taxon>Coleofasciculales</taxon>
        <taxon>Coleofasciculaceae</taxon>
        <taxon>Moorena</taxon>
    </lineage>
</organism>
<keyword evidence="3" id="KW-1185">Reference proteome</keyword>
<feature type="transmembrane region" description="Helical" evidence="1">
    <location>
        <begin position="12"/>
        <end position="34"/>
    </location>
</feature>